<sequence length="43" mass="4951">MFTGAGFQSPGDRRSQEQGEWRHWNISSNEGRSRVMRNKAPVC</sequence>
<protein>
    <submittedName>
        <fullName evidence="2">Uncharacterized protein</fullName>
    </submittedName>
</protein>
<feature type="region of interest" description="Disordered" evidence="1">
    <location>
        <begin position="1"/>
        <end position="43"/>
    </location>
</feature>
<evidence type="ECO:0000313" key="2">
    <source>
        <dbReference type="EMBL" id="JAH70965.1"/>
    </source>
</evidence>
<evidence type="ECO:0000256" key="1">
    <source>
        <dbReference type="SAM" id="MobiDB-lite"/>
    </source>
</evidence>
<proteinExistence type="predicted"/>
<name>A0A0E9V0K0_ANGAN</name>
<reference evidence="2" key="1">
    <citation type="submission" date="2014-11" db="EMBL/GenBank/DDBJ databases">
        <authorList>
            <person name="Amaro Gonzalez C."/>
        </authorList>
    </citation>
    <scope>NUCLEOTIDE SEQUENCE</scope>
</reference>
<dbReference type="EMBL" id="GBXM01037612">
    <property type="protein sequence ID" value="JAH70965.1"/>
    <property type="molecule type" value="Transcribed_RNA"/>
</dbReference>
<organism evidence="2">
    <name type="scientific">Anguilla anguilla</name>
    <name type="common">European freshwater eel</name>
    <name type="synonym">Muraena anguilla</name>
    <dbReference type="NCBI Taxonomy" id="7936"/>
    <lineage>
        <taxon>Eukaryota</taxon>
        <taxon>Metazoa</taxon>
        <taxon>Chordata</taxon>
        <taxon>Craniata</taxon>
        <taxon>Vertebrata</taxon>
        <taxon>Euteleostomi</taxon>
        <taxon>Actinopterygii</taxon>
        <taxon>Neopterygii</taxon>
        <taxon>Teleostei</taxon>
        <taxon>Anguilliformes</taxon>
        <taxon>Anguillidae</taxon>
        <taxon>Anguilla</taxon>
    </lineage>
</organism>
<accession>A0A0E9V0K0</accession>
<dbReference type="AlphaFoldDB" id="A0A0E9V0K0"/>
<reference evidence="2" key="2">
    <citation type="journal article" date="2015" name="Fish Shellfish Immunol.">
        <title>Early steps in the European eel (Anguilla anguilla)-Vibrio vulnificus interaction in the gills: Role of the RtxA13 toxin.</title>
        <authorList>
            <person name="Callol A."/>
            <person name="Pajuelo D."/>
            <person name="Ebbesson L."/>
            <person name="Teles M."/>
            <person name="MacKenzie S."/>
            <person name="Amaro C."/>
        </authorList>
    </citation>
    <scope>NUCLEOTIDE SEQUENCE</scope>
</reference>
<feature type="compositionally biased region" description="Basic and acidic residues" evidence="1">
    <location>
        <begin position="11"/>
        <end position="23"/>
    </location>
</feature>